<evidence type="ECO:0000313" key="3">
    <source>
        <dbReference type="Proteomes" id="UP000683000"/>
    </source>
</evidence>
<protein>
    <submittedName>
        <fullName evidence="2">Uncharacterized protein</fullName>
    </submittedName>
</protein>
<dbReference type="Proteomes" id="UP000683000">
    <property type="component" value="Unassembled WGS sequence"/>
</dbReference>
<dbReference type="EMBL" id="JAGFBS010000019">
    <property type="protein sequence ID" value="KAG6374162.1"/>
    <property type="molecule type" value="Genomic_DNA"/>
</dbReference>
<evidence type="ECO:0000256" key="1">
    <source>
        <dbReference type="SAM" id="MobiDB-lite"/>
    </source>
</evidence>
<accession>A0A8I2YM73</accession>
<evidence type="ECO:0000313" key="2">
    <source>
        <dbReference type="EMBL" id="KAG6374162.1"/>
    </source>
</evidence>
<feature type="compositionally biased region" description="Polar residues" evidence="1">
    <location>
        <begin position="227"/>
        <end position="246"/>
    </location>
</feature>
<dbReference type="AlphaFoldDB" id="A0A8I2YM73"/>
<name>A0A8I2YM73_9AGAM</name>
<organism evidence="2 3">
    <name type="scientific">Boletus reticuloceps</name>
    <dbReference type="NCBI Taxonomy" id="495285"/>
    <lineage>
        <taxon>Eukaryota</taxon>
        <taxon>Fungi</taxon>
        <taxon>Dikarya</taxon>
        <taxon>Basidiomycota</taxon>
        <taxon>Agaricomycotina</taxon>
        <taxon>Agaricomycetes</taxon>
        <taxon>Agaricomycetidae</taxon>
        <taxon>Boletales</taxon>
        <taxon>Boletineae</taxon>
        <taxon>Boletaceae</taxon>
        <taxon>Boletoideae</taxon>
        <taxon>Boletus</taxon>
    </lineage>
</organism>
<feature type="region of interest" description="Disordered" evidence="1">
    <location>
        <begin position="223"/>
        <end position="246"/>
    </location>
</feature>
<feature type="compositionally biased region" description="Basic residues" evidence="1">
    <location>
        <begin position="9"/>
        <end position="22"/>
    </location>
</feature>
<proteinExistence type="predicted"/>
<reference evidence="2" key="1">
    <citation type="submission" date="2021-03" db="EMBL/GenBank/DDBJ databases">
        <title>Evolutionary innovations through gain and loss of genes in the ectomycorrhizal Boletales.</title>
        <authorList>
            <person name="Wu G."/>
            <person name="Miyauchi S."/>
            <person name="Morin E."/>
            <person name="Yang Z.-L."/>
            <person name="Xu J."/>
            <person name="Martin F.M."/>
        </authorList>
    </citation>
    <scope>NUCLEOTIDE SEQUENCE</scope>
    <source>
        <strain evidence="2">BR01</strain>
    </source>
</reference>
<gene>
    <name evidence="2" type="ORF">JVT61DRAFT_4813</name>
</gene>
<dbReference type="OrthoDB" id="10489656at2759"/>
<keyword evidence="3" id="KW-1185">Reference proteome</keyword>
<comment type="caution">
    <text evidence="2">The sequence shown here is derived from an EMBL/GenBank/DDBJ whole genome shotgun (WGS) entry which is preliminary data.</text>
</comment>
<feature type="region of interest" description="Disordered" evidence="1">
    <location>
        <begin position="1"/>
        <end position="112"/>
    </location>
</feature>
<sequence>MQPQEPSLRPRKHGKKPKSKGKAKADVSKAGHMPSQGPAIVPELTDGDDQTGFTFSMRPPTKSIVQQEKERLKAGVSTMQPTPGPSKARSAKVGDRHPTPGPSKISEDQQKNTLEPDGQAALKQMTEHVGVEALHNAYKEVPIVPLEFHHAQNKAAEPNHHRRGLPLKSAMKQKAPPSSDPTAHNRTCGSIISLGYDNTLSPRAKGVNPQLFQEVMTCRASIEDMDNVSTRPAASSPTARLTNASR</sequence>